<dbReference type="PROSITE" id="PS51257">
    <property type="entry name" value="PROKAR_LIPOPROTEIN"/>
    <property type="match status" value="1"/>
</dbReference>
<keyword evidence="3 6" id="KW-0564">Palmitate</keyword>
<dbReference type="InterPro" id="IPR039565">
    <property type="entry name" value="BamD-like"/>
</dbReference>
<evidence type="ECO:0000256" key="7">
    <source>
        <dbReference type="SAM" id="SignalP"/>
    </source>
</evidence>
<feature type="domain" description="Outer membrane lipoprotein BamD-like" evidence="8">
    <location>
        <begin position="40"/>
        <end position="242"/>
    </location>
</feature>
<keyword evidence="5 6" id="KW-0449">Lipoprotein</keyword>
<keyword evidence="10" id="KW-1185">Reference proteome</keyword>
<comment type="function">
    <text evidence="6">Part of the outer membrane protein assembly complex, which is involved in assembly and insertion of beta-barrel proteins into the outer membrane.</text>
</comment>
<dbReference type="PANTHER" id="PTHR37423">
    <property type="entry name" value="SOLUBLE LYTIC MUREIN TRANSGLYCOSYLASE-RELATED"/>
    <property type="match status" value="1"/>
</dbReference>
<dbReference type="HAMAP" id="MF_00922">
    <property type="entry name" value="OM_assembly_BamD"/>
    <property type="match status" value="1"/>
</dbReference>
<feature type="chain" id="PRO_5046978139" description="Outer membrane protein assembly factor BamD" evidence="7">
    <location>
        <begin position="26"/>
        <end position="257"/>
    </location>
</feature>
<comment type="subunit">
    <text evidence="6">Part of the Bam complex.</text>
</comment>
<sequence>MISKITLKEILLAAALVAFVGCSSAPEDKDVELILKNQGAQGLYQDAKNKMKMGNYGAATEALSSLDSRFPFGPLSHQVQLDLIYGYYKSGKTDEGLAIIDRFIRLNPNHSDVDYAIYMRGLTNMEVDRNLFQELVGIDRSDRDPSNSRQAFNDFRRLIEKFPDSKYAADAQKRMLHIKSRLAKYEIAIARYYMRREAFVAAANRGRYVIENYYDTKHVQEALEIMVECYDQLKLDDLKDNAMKTLKLNYPNSSFIS</sequence>
<dbReference type="Pfam" id="PF13525">
    <property type="entry name" value="YfiO"/>
    <property type="match status" value="1"/>
</dbReference>
<dbReference type="NCBIfam" id="TIGR03302">
    <property type="entry name" value="OM_YfiO"/>
    <property type="match status" value="1"/>
</dbReference>
<comment type="subcellular location">
    <subcellularLocation>
        <location evidence="6">Cell outer membrane</location>
        <topology evidence="6">Lipid-anchor</topology>
    </subcellularLocation>
</comment>
<evidence type="ECO:0000256" key="1">
    <source>
        <dbReference type="ARBA" id="ARBA00022729"/>
    </source>
</evidence>
<dbReference type="SUPFAM" id="SSF48452">
    <property type="entry name" value="TPR-like"/>
    <property type="match status" value="1"/>
</dbReference>
<dbReference type="RefSeq" id="WP_235313929.1">
    <property type="nucleotide sequence ID" value="NZ_JAKGAS010000011.1"/>
</dbReference>
<dbReference type="PANTHER" id="PTHR37423:SF1">
    <property type="entry name" value="OUTER MEMBRANE PROTEIN ASSEMBLY FACTOR BAMD"/>
    <property type="match status" value="1"/>
</dbReference>
<evidence type="ECO:0000256" key="6">
    <source>
        <dbReference type="HAMAP-Rule" id="MF_00922"/>
    </source>
</evidence>
<comment type="caution">
    <text evidence="9">The sequence shown here is derived from an EMBL/GenBank/DDBJ whole genome shotgun (WGS) entry which is preliminary data.</text>
</comment>
<evidence type="ECO:0000256" key="3">
    <source>
        <dbReference type="ARBA" id="ARBA00023139"/>
    </source>
</evidence>
<protein>
    <recommendedName>
        <fullName evidence="6">Outer membrane protein assembly factor BamD</fullName>
    </recommendedName>
</protein>
<proteinExistence type="inferred from homology"/>
<keyword evidence="4 6" id="KW-0998">Cell outer membrane</keyword>
<evidence type="ECO:0000256" key="5">
    <source>
        <dbReference type="ARBA" id="ARBA00023288"/>
    </source>
</evidence>
<evidence type="ECO:0000256" key="4">
    <source>
        <dbReference type="ARBA" id="ARBA00023237"/>
    </source>
</evidence>
<dbReference type="EMBL" id="JAKGAS010000011">
    <property type="protein sequence ID" value="MCF2949830.1"/>
    <property type="molecule type" value="Genomic_DNA"/>
</dbReference>
<reference evidence="9 10" key="1">
    <citation type="submission" date="2022-01" db="EMBL/GenBank/DDBJ databases">
        <title>Paraglaciecola sp. G1-23.</title>
        <authorList>
            <person name="Jin M.S."/>
            <person name="Han D.M."/>
            <person name="Kim H.M."/>
            <person name="Jeon C.O."/>
        </authorList>
    </citation>
    <scope>NUCLEOTIDE SEQUENCE [LARGE SCALE GENOMIC DNA]</scope>
    <source>
        <strain evidence="9 10">G1-23</strain>
    </source>
</reference>
<dbReference type="Gene3D" id="1.25.40.10">
    <property type="entry name" value="Tetratricopeptide repeat domain"/>
    <property type="match status" value="1"/>
</dbReference>
<feature type="signal peptide" evidence="7">
    <location>
        <begin position="1"/>
        <end position="25"/>
    </location>
</feature>
<evidence type="ECO:0000313" key="10">
    <source>
        <dbReference type="Proteomes" id="UP001521137"/>
    </source>
</evidence>
<organism evidence="9 10">
    <name type="scientific">Paraglaciecola algarum</name>
    <dbReference type="NCBI Taxonomy" id="3050085"/>
    <lineage>
        <taxon>Bacteria</taxon>
        <taxon>Pseudomonadati</taxon>
        <taxon>Pseudomonadota</taxon>
        <taxon>Gammaproteobacteria</taxon>
        <taxon>Alteromonadales</taxon>
        <taxon>Alteromonadaceae</taxon>
        <taxon>Paraglaciecola</taxon>
    </lineage>
</organism>
<name>A0ABS9DBU8_9ALTE</name>
<comment type="similarity">
    <text evidence="6">Belongs to the BamD family.</text>
</comment>
<gene>
    <name evidence="6" type="primary">bamD</name>
    <name evidence="9" type="ORF">L0668_17055</name>
</gene>
<dbReference type="Proteomes" id="UP001521137">
    <property type="component" value="Unassembled WGS sequence"/>
</dbReference>
<dbReference type="InterPro" id="IPR011990">
    <property type="entry name" value="TPR-like_helical_dom_sf"/>
</dbReference>
<dbReference type="InterPro" id="IPR017689">
    <property type="entry name" value="BamD"/>
</dbReference>
<evidence type="ECO:0000256" key="2">
    <source>
        <dbReference type="ARBA" id="ARBA00023136"/>
    </source>
</evidence>
<evidence type="ECO:0000313" key="9">
    <source>
        <dbReference type="EMBL" id="MCF2949830.1"/>
    </source>
</evidence>
<evidence type="ECO:0000259" key="8">
    <source>
        <dbReference type="Pfam" id="PF13525"/>
    </source>
</evidence>
<keyword evidence="2 6" id="KW-0472">Membrane</keyword>
<keyword evidence="1 6" id="KW-0732">Signal</keyword>
<dbReference type="CDD" id="cd15830">
    <property type="entry name" value="BamD"/>
    <property type="match status" value="1"/>
</dbReference>
<accession>A0ABS9DBU8</accession>